<name>A0AAE3HB32_9EURY</name>
<keyword evidence="10" id="KW-0963">Cytoplasm</keyword>
<dbReference type="GO" id="GO:0046872">
    <property type="term" value="F:metal ion binding"/>
    <property type="evidence" value="ECO:0007669"/>
    <property type="project" value="UniProtKB-KW"/>
</dbReference>
<dbReference type="GO" id="GO:0005524">
    <property type="term" value="F:ATP binding"/>
    <property type="evidence" value="ECO:0007669"/>
    <property type="project" value="UniProtKB-UniRule"/>
</dbReference>
<dbReference type="AlphaFoldDB" id="A0AAE3HB32"/>
<evidence type="ECO:0000256" key="3">
    <source>
        <dbReference type="ARBA" id="ARBA00022723"/>
    </source>
</evidence>
<dbReference type="SMART" id="SM00387">
    <property type="entry name" value="HATPase_c"/>
    <property type="match status" value="1"/>
</dbReference>
<keyword evidence="8" id="KW-0238">DNA-binding</keyword>
<dbReference type="InterPro" id="IPR006171">
    <property type="entry name" value="TOPRIM_dom"/>
</dbReference>
<dbReference type="InterPro" id="IPR003594">
    <property type="entry name" value="HATPase_dom"/>
</dbReference>
<dbReference type="FunFam" id="3.40.50.670:FF:000002">
    <property type="entry name" value="DNA gyrase subunit B"/>
    <property type="match status" value="1"/>
</dbReference>
<evidence type="ECO:0000256" key="6">
    <source>
        <dbReference type="ARBA" id="ARBA00022842"/>
    </source>
</evidence>
<feature type="domain" description="Toprim" evidence="11">
    <location>
        <begin position="419"/>
        <end position="533"/>
    </location>
</feature>
<evidence type="ECO:0000259" key="11">
    <source>
        <dbReference type="PROSITE" id="PS50880"/>
    </source>
</evidence>
<dbReference type="GO" id="GO:0006261">
    <property type="term" value="P:DNA-templated DNA replication"/>
    <property type="evidence" value="ECO:0007669"/>
    <property type="project" value="UniProtKB-UniRule"/>
</dbReference>
<dbReference type="InterPro" id="IPR002288">
    <property type="entry name" value="DNA_gyrase_B_C"/>
</dbReference>
<dbReference type="InterPro" id="IPR000565">
    <property type="entry name" value="Topo_IIA_B"/>
</dbReference>
<organism evidence="12 13">
    <name type="scientific">Methanolobus chelungpuianus</name>
    <dbReference type="NCBI Taxonomy" id="502115"/>
    <lineage>
        <taxon>Archaea</taxon>
        <taxon>Methanobacteriati</taxon>
        <taxon>Methanobacteriota</taxon>
        <taxon>Stenosarchaea group</taxon>
        <taxon>Methanomicrobia</taxon>
        <taxon>Methanosarcinales</taxon>
        <taxon>Methanosarcinaceae</taxon>
        <taxon>Methanolobus</taxon>
    </lineage>
</organism>
<dbReference type="SUPFAM" id="SSF55874">
    <property type="entry name" value="ATPase domain of HSP90 chaperone/DNA topoisomerase II/histidine kinase"/>
    <property type="match status" value="1"/>
</dbReference>
<keyword evidence="13" id="KW-1185">Reference proteome</keyword>
<dbReference type="Gene3D" id="3.40.50.670">
    <property type="match status" value="1"/>
</dbReference>
<dbReference type="PRINTS" id="PR00418">
    <property type="entry name" value="TPI2FAMILY"/>
</dbReference>
<dbReference type="PROSITE" id="PS50880">
    <property type="entry name" value="TOPRIM"/>
    <property type="match status" value="1"/>
</dbReference>
<dbReference type="FunFam" id="3.30.230.10:FF:000005">
    <property type="entry name" value="DNA gyrase subunit B"/>
    <property type="match status" value="1"/>
</dbReference>
<dbReference type="CDD" id="cd03366">
    <property type="entry name" value="TOPRIM_TopoIIA_GyrB"/>
    <property type="match status" value="1"/>
</dbReference>
<evidence type="ECO:0000256" key="5">
    <source>
        <dbReference type="ARBA" id="ARBA00022840"/>
    </source>
</evidence>
<protein>
    <recommendedName>
        <fullName evidence="10">DNA gyrase subunit B</fullName>
        <ecNumber evidence="10">5.6.2.2</ecNumber>
    </recommendedName>
</protein>
<dbReference type="InterPro" id="IPR018522">
    <property type="entry name" value="TopoIIA_CS"/>
</dbReference>
<dbReference type="PRINTS" id="PR01159">
    <property type="entry name" value="DNAGYRASEB"/>
</dbReference>
<dbReference type="GO" id="GO:0005737">
    <property type="term" value="C:cytoplasm"/>
    <property type="evidence" value="ECO:0007669"/>
    <property type="project" value="UniProtKB-SubCell"/>
</dbReference>
<dbReference type="InterPro" id="IPR020568">
    <property type="entry name" value="Ribosomal_Su5_D2-typ_SF"/>
</dbReference>
<gene>
    <name evidence="10 12" type="primary">gyrB</name>
    <name evidence="12" type="ORF">PV02_08620</name>
</gene>
<dbReference type="GO" id="GO:0006265">
    <property type="term" value="P:DNA topological change"/>
    <property type="evidence" value="ECO:0007669"/>
    <property type="project" value="UniProtKB-UniRule"/>
</dbReference>
<comment type="similarity">
    <text evidence="2 10">Belongs to the type II topoisomerase GyrB family.</text>
</comment>
<dbReference type="RefSeq" id="WP_256622986.1">
    <property type="nucleotide sequence ID" value="NZ_JTEO01000004.1"/>
</dbReference>
<feature type="site" description="Interaction with DNA" evidence="10">
    <location>
        <position position="450"/>
    </location>
</feature>
<evidence type="ECO:0000256" key="8">
    <source>
        <dbReference type="ARBA" id="ARBA00023125"/>
    </source>
</evidence>
<comment type="miscellaneous">
    <text evidence="10">Few gyrases are as efficient as E.coli at forming negative supercoils. Not all organisms have 2 type II topoisomerases; in organisms with a single type II topoisomerase this enzyme also has to decatenate newly replicated chromosomes.</text>
</comment>
<dbReference type="EC" id="5.6.2.2" evidence="10"/>
<dbReference type="InterPro" id="IPR014721">
    <property type="entry name" value="Ribsml_uS5_D2-typ_fold_subgr"/>
</dbReference>
<feature type="site" description="Interaction with DNA" evidence="10">
    <location>
        <position position="453"/>
    </location>
</feature>
<dbReference type="InterPro" id="IPR011557">
    <property type="entry name" value="GyrB"/>
</dbReference>
<dbReference type="InterPro" id="IPR034160">
    <property type="entry name" value="TOPRIM_GyrB"/>
</dbReference>
<accession>A0AAE3HB32</accession>
<dbReference type="InterPro" id="IPR013759">
    <property type="entry name" value="Topo_IIA_B_C"/>
</dbReference>
<dbReference type="PROSITE" id="PS00177">
    <property type="entry name" value="TOPOISOMERASE_II"/>
    <property type="match status" value="1"/>
</dbReference>
<dbReference type="Pfam" id="PF02518">
    <property type="entry name" value="HATPase_c"/>
    <property type="match status" value="1"/>
</dbReference>
<evidence type="ECO:0000313" key="12">
    <source>
        <dbReference type="EMBL" id="MCQ6963091.1"/>
    </source>
</evidence>
<dbReference type="InterPro" id="IPR013506">
    <property type="entry name" value="Topo_IIA_bsu_dom2"/>
</dbReference>
<dbReference type="Pfam" id="PF00204">
    <property type="entry name" value="DNA_gyraseB"/>
    <property type="match status" value="1"/>
</dbReference>
<dbReference type="PANTHER" id="PTHR45866">
    <property type="entry name" value="DNA GYRASE/TOPOISOMERASE SUBUNIT B"/>
    <property type="match status" value="1"/>
</dbReference>
<keyword evidence="6 10" id="KW-0460">Magnesium</keyword>
<comment type="function">
    <text evidence="10">A type II topoisomerase that negatively supercoils closed circular double-stranded (ds) DNA in an ATP-dependent manner to modulate DNA topology and maintain chromosomes in an underwound state. Negative supercoiling favors strand separation, and DNA replication, transcription, recombination and repair, all of which involve strand separation. Also able to catalyze the interconversion of other topological isomers of dsDNA rings, including catenanes and knotted rings. Type II topoisomerases break and join 2 DNA strands simultaneously in an ATP-dependent manner.</text>
</comment>
<comment type="subcellular location">
    <subcellularLocation>
        <location evidence="10">Cytoplasm</location>
    </subcellularLocation>
</comment>
<feature type="binding site" evidence="10">
    <location>
        <position position="498"/>
    </location>
    <ligand>
        <name>Mg(2+)</name>
        <dbReference type="ChEBI" id="CHEBI:18420"/>
        <label>1</label>
        <note>catalytic</note>
    </ligand>
</feature>
<dbReference type="Pfam" id="PF01751">
    <property type="entry name" value="Toprim"/>
    <property type="match status" value="1"/>
</dbReference>
<evidence type="ECO:0000256" key="7">
    <source>
        <dbReference type="ARBA" id="ARBA00023029"/>
    </source>
</evidence>
<keyword evidence="7 10" id="KW-0799">Topoisomerase</keyword>
<dbReference type="SUPFAM" id="SSF54211">
    <property type="entry name" value="Ribosomal protein S5 domain 2-like"/>
    <property type="match status" value="1"/>
</dbReference>
<dbReference type="Proteomes" id="UP001206983">
    <property type="component" value="Unassembled WGS sequence"/>
</dbReference>
<keyword evidence="5 10" id="KW-0067">ATP-binding</keyword>
<reference evidence="12 13" key="1">
    <citation type="journal article" date="2011" name="Appl. Environ. Microbiol.">
        <title>Methanogenic archaea isolated from Taiwan's Chelungpu fault.</title>
        <authorList>
            <person name="Wu S.Y."/>
            <person name="Lai M.C."/>
        </authorList>
    </citation>
    <scope>NUCLEOTIDE SEQUENCE [LARGE SCALE GENOMIC DNA]</scope>
    <source>
        <strain evidence="12 13">St545Mb</strain>
    </source>
</reference>
<dbReference type="CDD" id="cd16928">
    <property type="entry name" value="HATPase_GyrB-like"/>
    <property type="match status" value="1"/>
</dbReference>
<feature type="binding site" evidence="10">
    <location>
        <position position="425"/>
    </location>
    <ligand>
        <name>Mg(2+)</name>
        <dbReference type="ChEBI" id="CHEBI:18420"/>
        <label>1</label>
        <note>catalytic</note>
    </ligand>
</feature>
<sequence>MTEKQGYDASNIQVLEGLEAVRKRPSMYIGSVDSRGLHHLVYEVVDNSIDEALAGFCTEIDVTINADGTVTVQDNGRGIPVGNLPKYNKSALEVVMTILHAGGKFDKSTYKVSGGLHGVGVSVVNALSEWLEAEVKHDGKLYYQRYERGKPHDDIMEIGESEGTGTKITFKPDGLIFETTKFAYDILVTRLRELAFLNKGIKIGISDLREEQPQQEVFEYEGGIVSFVQYLNHTRNVLHESPIYFEREKEGTVVEIAMQYTDSYAEYVYSFANNINTHEGGTHLVGFKAALTRVANDYIKQNKMAKGEDKLSGEDIREGLTAIISVKITEPQFEGQTKTKLGNSDVKGIVESMVSEGLSEYLEENPKVASTILQKALDAQRAREAAKKARELTRRKSALDISTLPGKLADCSEKDPSLSELYLVEGDSAGGSAKQGRNRRFQAILPFRGKILNVEKARLAKVLKNTEVLSLITAMGTGIGDDYNIDKARYHKVIIMTDADVDGAHIRTLILTLFFRHMKPLIDAGYIYIAQPPLYRVAKGKAEYYVYSDRELQAKLQELGDKNVSIQRYKGLGEMNPEQLWETTMNPETRTLLKVTMEDAIAADEMFSILMGDEVEPRRNFITTHARDVYNLDV</sequence>
<dbReference type="NCBIfam" id="TIGR01059">
    <property type="entry name" value="gyrB"/>
    <property type="match status" value="1"/>
</dbReference>
<evidence type="ECO:0000256" key="10">
    <source>
        <dbReference type="HAMAP-Rule" id="MF_01898"/>
    </source>
</evidence>
<feature type="binding site" evidence="10">
    <location>
        <position position="498"/>
    </location>
    <ligand>
        <name>Mg(2+)</name>
        <dbReference type="ChEBI" id="CHEBI:18420"/>
        <label>2</label>
    </ligand>
</feature>
<dbReference type="InterPro" id="IPR001241">
    <property type="entry name" value="Topo_IIA"/>
</dbReference>
<keyword evidence="4 10" id="KW-0547">Nucleotide-binding</keyword>
<dbReference type="GO" id="GO:0005694">
    <property type="term" value="C:chromosome"/>
    <property type="evidence" value="ECO:0007669"/>
    <property type="project" value="InterPro"/>
</dbReference>
<dbReference type="Gene3D" id="3.30.565.10">
    <property type="entry name" value="Histidine kinase-like ATPase, C-terminal domain"/>
    <property type="match status" value="1"/>
</dbReference>
<dbReference type="NCBIfam" id="NF004189">
    <property type="entry name" value="PRK05644.1"/>
    <property type="match status" value="1"/>
</dbReference>
<dbReference type="CDD" id="cd00822">
    <property type="entry name" value="TopoII_Trans_DNA_gyrase"/>
    <property type="match status" value="1"/>
</dbReference>
<dbReference type="InterPro" id="IPR013760">
    <property type="entry name" value="Topo_IIA-like_dom_sf"/>
</dbReference>
<comment type="subunit">
    <text evidence="10">Heterotetramer, composed of two GyrA and two GyrB chains. In the heterotetramer, GyrA contains the active site tyrosine that forms a transient covalent intermediate with DNA, while GyrB binds cofactors and catalyzes ATP hydrolysis.</text>
</comment>
<dbReference type="SUPFAM" id="SSF56719">
    <property type="entry name" value="Type II DNA topoisomerase"/>
    <property type="match status" value="1"/>
</dbReference>
<dbReference type="InterPro" id="IPR036890">
    <property type="entry name" value="HATPase_C_sf"/>
</dbReference>
<comment type="cofactor">
    <cofactor evidence="10">
        <name>Mg(2+)</name>
        <dbReference type="ChEBI" id="CHEBI:18420"/>
    </cofactor>
    <cofactor evidence="10">
        <name>Mn(2+)</name>
        <dbReference type="ChEBI" id="CHEBI:29035"/>
    </cofactor>
    <cofactor evidence="10">
        <name>Ca(2+)</name>
        <dbReference type="ChEBI" id="CHEBI:29108"/>
    </cofactor>
    <text evidence="10">Binds two Mg(2+) per subunit. The magnesium ions form salt bridges with both the protein and the DNA. Can also accept other divalent metal cations, such as Mn(2+) or Ca(2+).</text>
</comment>
<dbReference type="Gene3D" id="3.30.230.10">
    <property type="match status" value="1"/>
</dbReference>
<comment type="caution">
    <text evidence="12">The sequence shown here is derived from an EMBL/GenBank/DDBJ whole genome shotgun (WGS) entry which is preliminary data.</text>
</comment>
<proteinExistence type="inferred from homology"/>
<dbReference type="GO" id="GO:0003677">
    <property type="term" value="F:DNA binding"/>
    <property type="evidence" value="ECO:0007669"/>
    <property type="project" value="UniProtKB-KW"/>
</dbReference>
<evidence type="ECO:0000256" key="4">
    <source>
        <dbReference type="ARBA" id="ARBA00022741"/>
    </source>
</evidence>
<dbReference type="PANTHER" id="PTHR45866:SF1">
    <property type="entry name" value="DNA GYRASE SUBUNIT B, MITOCHONDRIAL"/>
    <property type="match status" value="1"/>
</dbReference>
<dbReference type="FunFam" id="3.30.565.10:FF:000002">
    <property type="entry name" value="DNA gyrase subunit B"/>
    <property type="match status" value="1"/>
</dbReference>
<keyword evidence="9 10" id="KW-0413">Isomerase</keyword>
<dbReference type="GO" id="GO:0034335">
    <property type="term" value="F:DNA negative supercoiling activity"/>
    <property type="evidence" value="ECO:0007669"/>
    <property type="project" value="UniProtKB-ARBA"/>
</dbReference>
<evidence type="ECO:0000256" key="2">
    <source>
        <dbReference type="ARBA" id="ARBA00010708"/>
    </source>
</evidence>
<evidence type="ECO:0000256" key="9">
    <source>
        <dbReference type="ARBA" id="ARBA00023235"/>
    </source>
</evidence>
<dbReference type="NCBIfam" id="NF011501">
    <property type="entry name" value="PRK14939.1"/>
    <property type="match status" value="1"/>
</dbReference>
<comment type="catalytic activity">
    <reaction evidence="1 10">
        <text>ATP-dependent breakage, passage and rejoining of double-stranded DNA.</text>
        <dbReference type="EC" id="5.6.2.2"/>
    </reaction>
</comment>
<dbReference type="EMBL" id="JTEO01000004">
    <property type="protein sequence ID" value="MCQ6963091.1"/>
    <property type="molecule type" value="Genomic_DNA"/>
</dbReference>
<evidence type="ECO:0000256" key="1">
    <source>
        <dbReference type="ARBA" id="ARBA00000185"/>
    </source>
</evidence>
<dbReference type="Pfam" id="PF00986">
    <property type="entry name" value="DNA_gyraseB_C"/>
    <property type="match status" value="1"/>
</dbReference>
<dbReference type="HAMAP" id="MF_01898">
    <property type="entry name" value="GyrB"/>
    <property type="match status" value="1"/>
</dbReference>
<keyword evidence="3 10" id="KW-0479">Metal-binding</keyword>
<evidence type="ECO:0000313" key="13">
    <source>
        <dbReference type="Proteomes" id="UP001206983"/>
    </source>
</evidence>
<dbReference type="SMART" id="SM00433">
    <property type="entry name" value="TOP2c"/>
    <property type="match status" value="1"/>
</dbReference>
<feature type="binding site" evidence="10">
    <location>
        <position position="500"/>
    </location>
    <ligand>
        <name>Mg(2+)</name>
        <dbReference type="ChEBI" id="CHEBI:18420"/>
        <label>2</label>
    </ligand>
</feature>